<dbReference type="Pfam" id="PF12796">
    <property type="entry name" value="Ank_2"/>
    <property type="match status" value="1"/>
</dbReference>
<proteinExistence type="predicted"/>
<dbReference type="PROSITE" id="PS50297">
    <property type="entry name" value="ANK_REP_REGION"/>
    <property type="match status" value="2"/>
</dbReference>
<evidence type="ECO:0000256" key="2">
    <source>
        <dbReference type="ARBA" id="ARBA00023043"/>
    </source>
</evidence>
<dbReference type="PROSITE" id="PS50225">
    <property type="entry name" value="SOCS"/>
    <property type="match status" value="1"/>
</dbReference>
<evidence type="ECO:0000313" key="8">
    <source>
        <dbReference type="EMBL" id="KFD70532.1"/>
    </source>
</evidence>
<dbReference type="PANTHER" id="PTHR24197:SF44">
    <property type="entry name" value="ANKYRIN REPEAT DOMAIN-CONTAINING PROTEIN 54"/>
    <property type="match status" value="1"/>
</dbReference>
<feature type="domain" description="SOCS box" evidence="6">
    <location>
        <begin position="242"/>
        <end position="284"/>
    </location>
</feature>
<evidence type="ECO:0000313" key="9">
    <source>
        <dbReference type="Proteomes" id="UP000030764"/>
    </source>
</evidence>
<dbReference type="EMBL" id="KL363185">
    <property type="protein sequence ID" value="KFD58268.1"/>
    <property type="molecule type" value="Genomic_DNA"/>
</dbReference>
<dbReference type="InterPro" id="IPR036036">
    <property type="entry name" value="SOCS_box-like_dom_sf"/>
</dbReference>
<dbReference type="SMART" id="SM00248">
    <property type="entry name" value="ANK"/>
    <property type="match status" value="4"/>
</dbReference>
<dbReference type="GO" id="GO:0035556">
    <property type="term" value="P:intracellular signal transduction"/>
    <property type="evidence" value="ECO:0007669"/>
    <property type="project" value="InterPro"/>
</dbReference>
<keyword evidence="1" id="KW-0677">Repeat</keyword>
<dbReference type="PANTHER" id="PTHR24197">
    <property type="entry name" value="ANKYRIN REPEAT DOMAIN-CONTAINING PROTEIN 61"/>
    <property type="match status" value="1"/>
</dbReference>
<dbReference type="Proteomes" id="UP000030758">
    <property type="component" value="Unassembled WGS sequence"/>
</dbReference>
<dbReference type="InterPro" id="IPR036770">
    <property type="entry name" value="Ankyrin_rpt-contain_sf"/>
</dbReference>
<dbReference type="InterPro" id="IPR001496">
    <property type="entry name" value="SOCS_box"/>
</dbReference>
<evidence type="ECO:0000256" key="1">
    <source>
        <dbReference type="ARBA" id="ARBA00022737"/>
    </source>
</evidence>
<dbReference type="Pfam" id="PF00023">
    <property type="entry name" value="Ank"/>
    <property type="match status" value="1"/>
</dbReference>
<comment type="function">
    <text evidence="3">Plays an important role in regulating intracellular signaling events associated with erythroid terminal differentiation.</text>
</comment>
<sequence length="284" mass="32419">MWFKLEKMQMRFSRMERLFFIISSRESLERKIEGVKLLVCDDVKLNEMHGGLILLHYACALNELDICELLLQHGADPNVRDTWNRTALHYAAETSADCVELFLKYGALVHVRDNNHCTPLHWAAYKNNFYSVRKLLEFGADPDALDANHDTPLSWAALKGNLESVTMLLEYNCRPDTINLNGNTPLSRLVQIMLMGLGSLPEERCLVLLVKALGNSAKLNAATFSGHGSVELNDFLRTCTGRVPRLMELCRWRIRRSMGPGRLINRLSTLSIPPLLRQYIMLKY</sequence>
<evidence type="ECO:0000313" key="7">
    <source>
        <dbReference type="EMBL" id="KFD58268.1"/>
    </source>
</evidence>
<organism evidence="8">
    <name type="scientific">Trichuris suis</name>
    <name type="common">pig whipworm</name>
    <dbReference type="NCBI Taxonomy" id="68888"/>
    <lineage>
        <taxon>Eukaryota</taxon>
        <taxon>Metazoa</taxon>
        <taxon>Ecdysozoa</taxon>
        <taxon>Nematoda</taxon>
        <taxon>Enoplea</taxon>
        <taxon>Dorylaimia</taxon>
        <taxon>Trichinellida</taxon>
        <taxon>Trichuridae</taxon>
        <taxon>Trichuris</taxon>
    </lineage>
</organism>
<dbReference type="InterPro" id="IPR002110">
    <property type="entry name" value="Ankyrin_rpt"/>
</dbReference>
<evidence type="ECO:0000256" key="5">
    <source>
        <dbReference type="PROSITE-ProRule" id="PRU00023"/>
    </source>
</evidence>
<evidence type="ECO:0000256" key="3">
    <source>
        <dbReference type="ARBA" id="ARBA00037385"/>
    </source>
</evidence>
<keyword evidence="2 5" id="KW-0040">ANK repeat</keyword>
<feature type="repeat" description="ANK" evidence="5">
    <location>
        <begin position="115"/>
        <end position="147"/>
    </location>
</feature>
<dbReference type="Proteomes" id="UP000030764">
    <property type="component" value="Unassembled WGS sequence"/>
</dbReference>
<dbReference type="Gene3D" id="1.25.40.20">
    <property type="entry name" value="Ankyrin repeat-containing domain"/>
    <property type="match status" value="2"/>
</dbReference>
<dbReference type="AlphaFoldDB" id="A0A085NM36"/>
<accession>A0A085NM36</accession>
<dbReference type="EMBL" id="KL367487">
    <property type="protein sequence ID" value="KFD70532.1"/>
    <property type="molecule type" value="Genomic_DNA"/>
</dbReference>
<dbReference type="Gene3D" id="1.10.750.20">
    <property type="entry name" value="SOCS box"/>
    <property type="match status" value="1"/>
</dbReference>
<dbReference type="SUPFAM" id="SSF48403">
    <property type="entry name" value="Ankyrin repeat"/>
    <property type="match status" value="1"/>
</dbReference>
<evidence type="ECO:0000259" key="6">
    <source>
        <dbReference type="PROSITE" id="PS50225"/>
    </source>
</evidence>
<evidence type="ECO:0000256" key="4">
    <source>
        <dbReference type="ARBA" id="ARBA00039237"/>
    </source>
</evidence>
<dbReference type="SUPFAM" id="SSF158235">
    <property type="entry name" value="SOCS box-like"/>
    <property type="match status" value="1"/>
</dbReference>
<gene>
    <name evidence="7" type="ORF">M513_01031</name>
    <name evidence="8" type="ORF">M514_01031</name>
</gene>
<dbReference type="PROSITE" id="PS50088">
    <property type="entry name" value="ANK_REPEAT"/>
    <property type="match status" value="2"/>
</dbReference>
<name>A0A085NM36_9BILA</name>
<reference evidence="8 9" key="1">
    <citation type="journal article" date="2014" name="Nat. Genet.">
        <title>Genome and transcriptome of the porcine whipworm Trichuris suis.</title>
        <authorList>
            <person name="Jex A.R."/>
            <person name="Nejsum P."/>
            <person name="Schwarz E.M."/>
            <person name="Hu L."/>
            <person name="Young N.D."/>
            <person name="Hall R.S."/>
            <person name="Korhonen P.K."/>
            <person name="Liao S."/>
            <person name="Thamsborg S."/>
            <person name="Xia J."/>
            <person name="Xu P."/>
            <person name="Wang S."/>
            <person name="Scheerlinck J.P."/>
            <person name="Hofmann A."/>
            <person name="Sternberg P.W."/>
            <person name="Wang J."/>
            <person name="Gasser R.B."/>
        </authorList>
    </citation>
    <scope>NUCLEOTIDE SEQUENCE [LARGE SCALE GENOMIC DNA]</scope>
    <source>
        <strain evidence="8">DCEP-RM93F</strain>
        <strain evidence="7">DCEP-RM93M</strain>
    </source>
</reference>
<feature type="repeat" description="ANK" evidence="5">
    <location>
        <begin position="50"/>
        <end position="82"/>
    </location>
</feature>
<protein>
    <recommendedName>
        <fullName evidence="4">Ankyrin repeat domain-containing protein 54</fullName>
    </recommendedName>
</protein>
<dbReference type="Pfam" id="PF07525">
    <property type="entry name" value="SOCS_box"/>
    <property type="match status" value="1"/>
</dbReference>
<keyword evidence="9" id="KW-1185">Reference proteome</keyword>
<dbReference type="CDD" id="cd03716">
    <property type="entry name" value="SOCS_ASB_like"/>
    <property type="match status" value="1"/>
</dbReference>
<dbReference type="SMART" id="SM00969">
    <property type="entry name" value="SOCS_box"/>
    <property type="match status" value="1"/>
</dbReference>